<proteinExistence type="predicted"/>
<feature type="domain" description="DUF4329" evidence="1">
    <location>
        <begin position="32"/>
        <end position="165"/>
    </location>
</feature>
<dbReference type="Proteomes" id="UP000564604">
    <property type="component" value="Unassembled WGS sequence"/>
</dbReference>
<evidence type="ECO:0000313" key="3">
    <source>
        <dbReference type="Proteomes" id="UP000564604"/>
    </source>
</evidence>
<organism evidence="2 3">
    <name type="scientific">Pseudomonas fragi</name>
    <dbReference type="NCBI Taxonomy" id="296"/>
    <lineage>
        <taxon>Bacteria</taxon>
        <taxon>Pseudomonadati</taxon>
        <taxon>Pseudomonadota</taxon>
        <taxon>Gammaproteobacteria</taxon>
        <taxon>Pseudomonadales</taxon>
        <taxon>Pseudomonadaceae</taxon>
        <taxon>Pseudomonas</taxon>
    </lineage>
</organism>
<name>A0A9Q5AZI7_PSEFR</name>
<dbReference type="EMBL" id="JAAQYX010000002">
    <property type="protein sequence ID" value="NNB48223.1"/>
    <property type="molecule type" value="Genomic_DNA"/>
</dbReference>
<evidence type="ECO:0000313" key="2">
    <source>
        <dbReference type="EMBL" id="NNB48223.1"/>
    </source>
</evidence>
<dbReference type="Pfam" id="PF14220">
    <property type="entry name" value="DUF4329"/>
    <property type="match status" value="1"/>
</dbReference>
<dbReference type="AlphaFoldDB" id="A0A9Q5AZI7"/>
<dbReference type="InterPro" id="IPR025479">
    <property type="entry name" value="DUF4329"/>
</dbReference>
<reference evidence="2 3" key="1">
    <citation type="journal article" date="2020" name="Front. Microbiol.">
        <title>Genetic Organization of the aprX-lipA2 Operon Affects the Proteolytic Potential of Pseudomonas Species in Milk.</title>
        <authorList>
            <person name="Maier C."/>
            <person name="Huptas C."/>
            <person name="von Neubeck M."/>
            <person name="Scherer S."/>
            <person name="Wenning M."/>
            <person name="Lucking G."/>
        </authorList>
    </citation>
    <scope>NUCLEOTIDE SEQUENCE [LARGE SCALE GENOMIC DNA]</scope>
    <source>
        <strain evidence="2 3">WS 5094</strain>
    </source>
</reference>
<dbReference type="RefSeq" id="WP_095040710.1">
    <property type="nucleotide sequence ID" value="NZ_JAAEBQ010000003.1"/>
</dbReference>
<gene>
    <name evidence="2" type="ORF">HBN89_02840</name>
</gene>
<evidence type="ECO:0000259" key="1">
    <source>
        <dbReference type="Pfam" id="PF14220"/>
    </source>
</evidence>
<accession>A0A9Q5AZI7</accession>
<comment type="caution">
    <text evidence="2">The sequence shown here is derived from an EMBL/GenBank/DDBJ whole genome shotgun (WGS) entry which is preliminary data.</text>
</comment>
<protein>
    <submittedName>
        <fullName evidence="2">DUF4329 domain-containing protein</fullName>
    </submittedName>
</protein>
<sequence length="1139" mass="127046">MQQPQATLQGWAPPNVFVELPTLSPPFLSADDAARFAHELIGDHRDVQYGGAIVKNNLEQFFATRPVTGHGALFRPERVMSTNQSGTFKHPPGYTCVAFYHSHADIYEQVQTLYEGWPSESLFARVNLFSPIDIYTMMRMQPFVAVSYLSGLNGSLIKYECSGSDEEKHFTQLLGNARERSVETIDSPRKAALILIKLGTLSVIQSSECWDKKVGALDGSFTPWTPQSLLDIERVIIQRPAFGPIVSTEALALQYVRSRTDQTPDEHYGVILRHNERDEFVVSEPITTHMDFSLNRVFLKSREGVPVLLPGYQLHALYGCDGEYRDPTLIPAEQASLYKNFLHPQSLENGIVVAQLLGRPAQRQALPLFIATRDGAMLKYVSRYSADEKTLFARLSEAEGGGMELIRNLLADVEPTLSFIHRVAHCGELSVVHSSELWSQIGRVQVDWQPYRGFVRRNLGPTFVTADDAARHAHELIAGRVDAVYGGLIYQDLNHRYFATEPLAVHTEIFHPQQVIPPEMAALAPPGASVVAAYQSHRVQPLQLWRPASEEQLIRNVFEPHELYMAIQDRVEIASRYLSIRDGALLKLTPRGSAEEQAFMASLAPPAEHPEQVRKNTLQMQLRANALMPSDYVARISKACGLHVVVGSALWGNPGQVTPKWKPCEVRAGIYEVKVQPPLSPIFAQAQDAMRYAHERMGERKYRQFGVILKKTDRDEFVVTHPVVAGRLGMQLGRIFPHPFGLLGYSLPRGFSFHAVYIAAPSVAKDQVPGSVYADFIAPVDLSQSAVLMSTVRDQMPGTSVYPPLFISTRDGALLSYRTLSLGKLLDLEGPFSSQSSMLIGLLNGKISPTEYVRHIAGSGQLEVVLKSSTWATLGRVTEQWRPDAFDAQPVAPLPNVVALGPEFVHIDDAALYFHRRLARPHVAETLGVIFRRDYYGRFVAQEPLTNGVYATAQEQVLINPDLEHSSGRMRPQPVLAPQSTPWGLCFAHRPEPPILVRSRIGQWIDHSFWPMDICYVTQGLVGLGFTMNIAYLSGNDGALLKYVRGSSRELGVLCQALGGADYDEVRRLNRQWIDSGLDNESQHTARLLKAGELVVVHTSSNWPRTGWVTPDWKNQQPVTRMPVLPWAPSPATRDRDEL</sequence>